<reference evidence="2 3" key="1">
    <citation type="submission" date="2020-02" db="EMBL/GenBank/DDBJ databases">
        <title>A chromosome-scale genome assembly of the black bullhead catfish (Ameiurus melas).</title>
        <authorList>
            <person name="Wen M."/>
            <person name="Zham M."/>
            <person name="Cabau C."/>
            <person name="Klopp C."/>
            <person name="Donnadieu C."/>
            <person name="Roques C."/>
            <person name="Bouchez O."/>
            <person name="Lampietro C."/>
            <person name="Jouanno E."/>
            <person name="Herpin A."/>
            <person name="Louis A."/>
            <person name="Berthelot C."/>
            <person name="Parey E."/>
            <person name="Roest-Crollius H."/>
            <person name="Braasch I."/>
            <person name="Postlethwait J."/>
            <person name="Robinson-Rechavi M."/>
            <person name="Echchiki A."/>
            <person name="Begum T."/>
            <person name="Montfort J."/>
            <person name="Schartl M."/>
            <person name="Bobe J."/>
            <person name="Guiguen Y."/>
        </authorList>
    </citation>
    <scope>NUCLEOTIDE SEQUENCE [LARGE SCALE GENOMIC DNA]</scope>
    <source>
        <strain evidence="2">M_S1</strain>
        <tissue evidence="2">Blood</tissue>
    </source>
</reference>
<evidence type="ECO:0008006" key="4">
    <source>
        <dbReference type="Google" id="ProtNLM"/>
    </source>
</evidence>
<keyword evidence="3" id="KW-1185">Reference proteome</keyword>
<dbReference type="GO" id="GO:0007129">
    <property type="term" value="P:homologous chromosome pairing at meiosis"/>
    <property type="evidence" value="ECO:0007669"/>
    <property type="project" value="TreeGrafter"/>
</dbReference>
<dbReference type="PANTHER" id="PTHR35824">
    <property type="entry name" value="MEMBRANE-ANCHORED JUNCTION PROTEIN MAJIN"/>
    <property type="match status" value="1"/>
</dbReference>
<dbReference type="EMBL" id="JAAGNN010000005">
    <property type="protein sequence ID" value="KAF4089189.1"/>
    <property type="molecule type" value="Genomic_DNA"/>
</dbReference>
<dbReference type="AlphaFoldDB" id="A0A7J6B484"/>
<proteinExistence type="predicted"/>
<dbReference type="Pfam" id="PF15077">
    <property type="entry name" value="MAJIN"/>
    <property type="match status" value="1"/>
</dbReference>
<feature type="region of interest" description="Disordered" evidence="1">
    <location>
        <begin position="195"/>
        <end position="227"/>
    </location>
</feature>
<evidence type="ECO:0000313" key="2">
    <source>
        <dbReference type="EMBL" id="KAF4089189.1"/>
    </source>
</evidence>
<sequence>MPIQAFSFPIPETRFFQVGQHVYKFKIRRGSKISGEEEMLDSEFVNEELENAVRVVLVSLDNLHPFATQHFNIFPYKSRWERVSELRFRKGDKKLIAYPFLITLYVETNEPIPPVTVKHANKWGPSDRESRSDSPQLLTSCALSLAYEPKRRRTEEPQEGPLSSDQHYDKMDAHLCLQELPMSEGAEEIFSANEVYADSEESSQGATSPEFHVVEPGAPDSKATEREKPGVLARLTSIIAFPLFLLFRRSR</sequence>
<dbReference type="Proteomes" id="UP000593565">
    <property type="component" value="Unassembled WGS sequence"/>
</dbReference>
<name>A0A7J6B484_AMEME</name>
<dbReference type="InterPro" id="IPR027816">
    <property type="entry name" value="MAJIN"/>
</dbReference>
<dbReference type="GO" id="GO:0005637">
    <property type="term" value="C:nuclear inner membrane"/>
    <property type="evidence" value="ECO:0007669"/>
    <property type="project" value="TreeGrafter"/>
</dbReference>
<dbReference type="GO" id="GO:0070197">
    <property type="term" value="P:meiotic attachment of telomere to nuclear envelope"/>
    <property type="evidence" value="ECO:0007669"/>
    <property type="project" value="TreeGrafter"/>
</dbReference>
<feature type="region of interest" description="Disordered" evidence="1">
    <location>
        <begin position="115"/>
        <end position="136"/>
    </location>
</feature>
<gene>
    <name evidence="2" type="ORF">AMELA_G00064020</name>
</gene>
<dbReference type="GO" id="GO:0003677">
    <property type="term" value="F:DNA binding"/>
    <property type="evidence" value="ECO:0007669"/>
    <property type="project" value="InterPro"/>
</dbReference>
<organism evidence="2 3">
    <name type="scientific">Ameiurus melas</name>
    <name type="common">Black bullhead</name>
    <name type="synonym">Silurus melas</name>
    <dbReference type="NCBI Taxonomy" id="219545"/>
    <lineage>
        <taxon>Eukaryota</taxon>
        <taxon>Metazoa</taxon>
        <taxon>Chordata</taxon>
        <taxon>Craniata</taxon>
        <taxon>Vertebrata</taxon>
        <taxon>Euteleostomi</taxon>
        <taxon>Actinopterygii</taxon>
        <taxon>Neopterygii</taxon>
        <taxon>Teleostei</taxon>
        <taxon>Ostariophysi</taxon>
        <taxon>Siluriformes</taxon>
        <taxon>Ictaluridae</taxon>
        <taxon>Ameiurus</taxon>
    </lineage>
</organism>
<protein>
    <recommendedName>
        <fullName evidence="4">Membrane-anchored junction protein</fullName>
    </recommendedName>
</protein>
<dbReference type="PANTHER" id="PTHR35824:SF1">
    <property type="entry name" value="MEMBRANE-ANCHORED JUNCTION PROTEIN"/>
    <property type="match status" value="1"/>
</dbReference>
<comment type="caution">
    <text evidence="2">The sequence shown here is derived from an EMBL/GenBank/DDBJ whole genome shotgun (WGS) entry which is preliminary data.</text>
</comment>
<accession>A0A7J6B484</accession>
<feature type="region of interest" description="Disordered" evidence="1">
    <location>
        <begin position="148"/>
        <end position="168"/>
    </location>
</feature>
<evidence type="ECO:0000256" key="1">
    <source>
        <dbReference type="SAM" id="MobiDB-lite"/>
    </source>
</evidence>
<evidence type="ECO:0000313" key="3">
    <source>
        <dbReference type="Proteomes" id="UP000593565"/>
    </source>
</evidence>